<reference evidence="7" key="1">
    <citation type="submission" date="2021-01" db="EMBL/GenBank/DDBJ databases">
        <authorList>
            <person name="Corre E."/>
            <person name="Pelletier E."/>
            <person name="Niang G."/>
            <person name="Scheremetjew M."/>
            <person name="Finn R."/>
            <person name="Kale V."/>
            <person name="Holt S."/>
            <person name="Cochrane G."/>
            <person name="Meng A."/>
            <person name="Brown T."/>
            <person name="Cohen L."/>
        </authorList>
    </citation>
    <scope>NUCLEOTIDE SEQUENCE</scope>
</reference>
<dbReference type="GO" id="GO:0016780">
    <property type="term" value="F:phosphotransferase activity, for other substituted phosphate groups"/>
    <property type="evidence" value="ECO:0007669"/>
    <property type="project" value="InterPro"/>
</dbReference>
<feature type="transmembrane region" description="Helical" evidence="6">
    <location>
        <begin position="258"/>
        <end position="276"/>
    </location>
</feature>
<dbReference type="InterPro" id="IPR014472">
    <property type="entry name" value="CHOPT"/>
</dbReference>
<evidence type="ECO:0000313" key="7">
    <source>
        <dbReference type="EMBL" id="CAD8826158.1"/>
    </source>
</evidence>
<feature type="transmembrane region" description="Helical" evidence="6">
    <location>
        <begin position="338"/>
        <end position="359"/>
    </location>
</feature>
<feature type="transmembrane region" description="Helical" evidence="6">
    <location>
        <begin position="55"/>
        <end position="76"/>
    </location>
</feature>
<dbReference type="AlphaFoldDB" id="A0A7S0ZM58"/>
<dbReference type="Pfam" id="PF01066">
    <property type="entry name" value="CDP-OH_P_transf"/>
    <property type="match status" value="1"/>
</dbReference>
<feature type="transmembrane region" description="Helical" evidence="6">
    <location>
        <begin position="282"/>
        <end position="299"/>
    </location>
</feature>
<keyword evidence="4 6" id="KW-0472">Membrane</keyword>
<evidence type="ECO:0000256" key="6">
    <source>
        <dbReference type="SAM" id="Phobius"/>
    </source>
</evidence>
<feature type="transmembrane region" description="Helical" evidence="6">
    <location>
        <begin position="223"/>
        <end position="246"/>
    </location>
</feature>
<dbReference type="EMBL" id="HBFQ01000773">
    <property type="protein sequence ID" value="CAD8826158.1"/>
    <property type="molecule type" value="Transcribed_RNA"/>
</dbReference>
<feature type="transmembrane region" description="Helical" evidence="6">
    <location>
        <begin position="311"/>
        <end position="332"/>
    </location>
</feature>
<evidence type="ECO:0000256" key="2">
    <source>
        <dbReference type="ARBA" id="ARBA00010441"/>
    </source>
</evidence>
<evidence type="ECO:0000256" key="5">
    <source>
        <dbReference type="RuleBase" id="RU003750"/>
    </source>
</evidence>
<proteinExistence type="inferred from homology"/>
<keyword evidence="6" id="KW-0812">Transmembrane</keyword>
<evidence type="ECO:0000256" key="3">
    <source>
        <dbReference type="ARBA" id="ARBA00022679"/>
    </source>
</evidence>
<feature type="transmembrane region" description="Helical" evidence="6">
    <location>
        <begin position="180"/>
        <end position="203"/>
    </location>
</feature>
<comment type="similarity">
    <text evidence="2 5">Belongs to the CDP-alcohol phosphatidyltransferase class-I family.</text>
</comment>
<accession>A0A7S0ZM58</accession>
<evidence type="ECO:0000256" key="1">
    <source>
        <dbReference type="ARBA" id="ARBA00004370"/>
    </source>
</evidence>
<dbReference type="PIRSF" id="PIRSF015665">
    <property type="entry name" value="CHOPT"/>
    <property type="match status" value="1"/>
</dbReference>
<name>A0A7S0ZM58_NOCSC</name>
<dbReference type="Gene3D" id="1.20.120.1760">
    <property type="match status" value="1"/>
</dbReference>
<sequence length="378" mass="41847">MALINVVAPTLSEQDLVEFKNYKYKSGALTPLDIFLAPKFNWLVEFLPIWLAPNLVTHLGIAPFWLFTILIMILYPTYDLQVPGWVLSCSGIAIAFYVVMDALDGKQARRTGSSSPLGQLVDHGLDCGTVLPYTVICTAILLVTETSLTRTIAWSIQLLNHGGLFLAQWQEHHTGEMPTAIGAIGVTEIGFGFSGLAFFTGFIDPLSLRAFFRTQLLGIELEIFAGILWLGVGSYLFGSSIIITIVSTYRSGHLRRALMDMIPILFLLIPSFFWSLECHARVGTSLQVIVASLSLLYTLPMIISSMARRDYPILQPTLPAYFALMWSSRVLHIEQVVVLVRIAACLSVAGLLGWSFVVARQITHHLNISMFTIKPKPA</sequence>
<protein>
    <submittedName>
        <fullName evidence="7">Uncharacterized protein</fullName>
    </submittedName>
</protein>
<comment type="subcellular location">
    <subcellularLocation>
        <location evidence="1">Membrane</location>
    </subcellularLocation>
</comment>
<gene>
    <name evidence="7" type="ORF">NSCI0253_LOCUS504</name>
</gene>
<evidence type="ECO:0000256" key="4">
    <source>
        <dbReference type="ARBA" id="ARBA00023136"/>
    </source>
</evidence>
<feature type="transmembrane region" description="Helical" evidence="6">
    <location>
        <begin position="82"/>
        <end position="100"/>
    </location>
</feature>
<keyword evidence="6" id="KW-1133">Transmembrane helix</keyword>
<dbReference type="InterPro" id="IPR043130">
    <property type="entry name" value="CDP-OH_PTrfase_TM_dom"/>
</dbReference>
<dbReference type="GO" id="GO:0016020">
    <property type="term" value="C:membrane"/>
    <property type="evidence" value="ECO:0007669"/>
    <property type="project" value="UniProtKB-SubCell"/>
</dbReference>
<dbReference type="PANTHER" id="PTHR10414">
    <property type="entry name" value="ETHANOLAMINEPHOSPHOTRANSFERASE"/>
    <property type="match status" value="1"/>
</dbReference>
<organism evidence="7">
    <name type="scientific">Noctiluca scintillans</name>
    <name type="common">Sea sparkle</name>
    <name type="synonym">Red tide dinoflagellate</name>
    <dbReference type="NCBI Taxonomy" id="2966"/>
    <lineage>
        <taxon>Eukaryota</taxon>
        <taxon>Sar</taxon>
        <taxon>Alveolata</taxon>
        <taxon>Dinophyceae</taxon>
        <taxon>Noctilucales</taxon>
        <taxon>Noctilucaceae</taxon>
        <taxon>Noctiluca</taxon>
    </lineage>
</organism>
<keyword evidence="3 5" id="KW-0808">Transferase</keyword>
<dbReference type="GO" id="GO:0008654">
    <property type="term" value="P:phospholipid biosynthetic process"/>
    <property type="evidence" value="ECO:0007669"/>
    <property type="project" value="InterPro"/>
</dbReference>
<dbReference type="InterPro" id="IPR048254">
    <property type="entry name" value="CDP_ALCOHOL_P_TRANSF_CS"/>
</dbReference>
<dbReference type="InterPro" id="IPR000462">
    <property type="entry name" value="CDP-OH_P_trans"/>
</dbReference>
<dbReference type="PANTHER" id="PTHR10414:SF37">
    <property type="entry name" value="BB IN A BOXCAR, ISOFORM C"/>
    <property type="match status" value="1"/>
</dbReference>
<dbReference type="PROSITE" id="PS00379">
    <property type="entry name" value="CDP_ALCOHOL_P_TRANSF"/>
    <property type="match status" value="1"/>
</dbReference>